<accession>W4H4S1</accession>
<dbReference type="SUPFAM" id="SSF53254">
    <property type="entry name" value="Phosphoglycerate mutase-like"/>
    <property type="match status" value="1"/>
</dbReference>
<dbReference type="GeneID" id="20804018"/>
<dbReference type="AlphaFoldDB" id="W4H4S1"/>
<dbReference type="InterPro" id="IPR050275">
    <property type="entry name" value="PGM_Phosphatase"/>
</dbReference>
<dbReference type="InterPro" id="IPR013078">
    <property type="entry name" value="His_Pase_superF_clade-1"/>
</dbReference>
<dbReference type="CDD" id="cd07067">
    <property type="entry name" value="HP_PGM_like"/>
    <property type="match status" value="1"/>
</dbReference>
<dbReference type="PANTHER" id="PTHR48100">
    <property type="entry name" value="BROAD-SPECIFICITY PHOSPHATASE YOR283W-RELATED"/>
    <property type="match status" value="1"/>
</dbReference>
<evidence type="ECO:0000313" key="1">
    <source>
        <dbReference type="EMBL" id="ETV87010.1"/>
    </source>
</evidence>
<sequence length="221" mass="24641">MASPSPSTDKTIHFIRHGESTFNQWRLRSILTFSWIFVKDPMIIDARLSAQGKLQVAALKKVIQERKLHEIVDVIITSPLTRAIETTLGGFDGCHIPIQVSPLCREMLDTACDIGRQPQELAHEFGSAGIDTTSLADYWWLSHPTAATMTIPQSAEEVAPLRESVADLDARILAFLHLLRDLPQTNIAVVGHSSFIKRLTKATRKLANCEIHTTTLHQCLK</sequence>
<gene>
    <name evidence="1" type="ORF">H257_02022</name>
</gene>
<name>W4H4S1_APHAT</name>
<dbReference type="RefSeq" id="XP_009823809.1">
    <property type="nucleotide sequence ID" value="XM_009825507.1"/>
</dbReference>
<reference evidence="1" key="1">
    <citation type="submission" date="2013-12" db="EMBL/GenBank/DDBJ databases">
        <title>The Genome Sequence of Aphanomyces astaci APO3.</title>
        <authorList>
            <consortium name="The Broad Institute Genomics Platform"/>
            <person name="Russ C."/>
            <person name="Tyler B."/>
            <person name="van West P."/>
            <person name="Dieguez-Uribeondo J."/>
            <person name="Young S.K."/>
            <person name="Zeng Q."/>
            <person name="Gargeya S."/>
            <person name="Fitzgerald M."/>
            <person name="Abouelleil A."/>
            <person name="Alvarado L."/>
            <person name="Chapman S.B."/>
            <person name="Gainer-Dewar J."/>
            <person name="Goldberg J."/>
            <person name="Griggs A."/>
            <person name="Gujja S."/>
            <person name="Hansen M."/>
            <person name="Howarth C."/>
            <person name="Imamovic A."/>
            <person name="Ireland A."/>
            <person name="Larimer J."/>
            <person name="McCowan C."/>
            <person name="Murphy C."/>
            <person name="Pearson M."/>
            <person name="Poon T.W."/>
            <person name="Priest M."/>
            <person name="Roberts A."/>
            <person name="Saif S."/>
            <person name="Shea T."/>
            <person name="Sykes S."/>
            <person name="Wortman J."/>
            <person name="Nusbaum C."/>
            <person name="Birren B."/>
        </authorList>
    </citation>
    <scope>NUCLEOTIDE SEQUENCE [LARGE SCALE GENOMIC DNA]</scope>
    <source>
        <strain evidence="1">APO3</strain>
    </source>
</reference>
<dbReference type="GO" id="GO:0005737">
    <property type="term" value="C:cytoplasm"/>
    <property type="evidence" value="ECO:0007669"/>
    <property type="project" value="TreeGrafter"/>
</dbReference>
<dbReference type="PANTHER" id="PTHR48100:SF61">
    <property type="entry name" value="PHOSPHOGLYCERATE MUTASE"/>
    <property type="match status" value="1"/>
</dbReference>
<proteinExistence type="predicted"/>
<organism evidence="1">
    <name type="scientific">Aphanomyces astaci</name>
    <name type="common">Crayfish plague agent</name>
    <dbReference type="NCBI Taxonomy" id="112090"/>
    <lineage>
        <taxon>Eukaryota</taxon>
        <taxon>Sar</taxon>
        <taxon>Stramenopiles</taxon>
        <taxon>Oomycota</taxon>
        <taxon>Saprolegniomycetes</taxon>
        <taxon>Saprolegniales</taxon>
        <taxon>Verrucalvaceae</taxon>
        <taxon>Aphanomyces</taxon>
    </lineage>
</organism>
<dbReference type="GO" id="GO:0016791">
    <property type="term" value="F:phosphatase activity"/>
    <property type="evidence" value="ECO:0007669"/>
    <property type="project" value="TreeGrafter"/>
</dbReference>
<dbReference type="EMBL" id="KI913116">
    <property type="protein sequence ID" value="ETV87010.1"/>
    <property type="molecule type" value="Genomic_DNA"/>
</dbReference>
<dbReference type="SMART" id="SM00855">
    <property type="entry name" value="PGAM"/>
    <property type="match status" value="1"/>
</dbReference>
<protein>
    <submittedName>
        <fullName evidence="1">Uncharacterized protein</fullName>
    </submittedName>
</protein>
<dbReference type="Pfam" id="PF00300">
    <property type="entry name" value="His_Phos_1"/>
    <property type="match status" value="1"/>
</dbReference>
<dbReference type="VEuPathDB" id="FungiDB:H257_02022"/>
<dbReference type="InterPro" id="IPR029033">
    <property type="entry name" value="His_PPase_superfam"/>
</dbReference>
<dbReference type="OrthoDB" id="496981at2759"/>
<dbReference type="Gene3D" id="3.40.50.1240">
    <property type="entry name" value="Phosphoglycerate mutase-like"/>
    <property type="match status" value="1"/>
</dbReference>